<keyword evidence="2" id="KW-0474">Menaquinone biosynthesis</keyword>
<evidence type="ECO:0000313" key="6">
    <source>
        <dbReference type="EMBL" id="WJW68416.1"/>
    </source>
</evidence>
<dbReference type="SUPFAM" id="SSF53850">
    <property type="entry name" value="Periplasmic binding protein-like II"/>
    <property type="match status" value="1"/>
</dbReference>
<organism evidence="5 7">
    <name type="scientific">Candidatus Chlorohelix allophototropha</name>
    <dbReference type="NCBI Taxonomy" id="3003348"/>
    <lineage>
        <taxon>Bacteria</taxon>
        <taxon>Bacillati</taxon>
        <taxon>Chloroflexota</taxon>
        <taxon>Chloroflexia</taxon>
        <taxon>Candidatus Chloroheliales</taxon>
        <taxon>Candidatus Chloroheliaceae</taxon>
        <taxon>Candidatus Chlorohelix</taxon>
    </lineage>
</organism>
<dbReference type="AlphaFoldDB" id="A0A8T7M904"/>
<dbReference type="InterPro" id="IPR003773">
    <property type="entry name" value="Menaquinone_biosynth"/>
</dbReference>
<evidence type="ECO:0000313" key="7">
    <source>
        <dbReference type="Proteomes" id="UP000521676"/>
    </source>
</evidence>
<comment type="pathway">
    <text evidence="1">Quinol/quinone metabolism; menaquinone biosynthesis.</text>
</comment>
<reference evidence="6" key="2">
    <citation type="journal article" date="2024" name="Nature">
        <title>Anoxygenic phototroph of the Chloroflexota uses a type I reaction centre.</title>
        <authorList>
            <person name="Tsuji J.M."/>
            <person name="Shaw N.A."/>
            <person name="Nagashima S."/>
            <person name="Venkiteswaran J.J."/>
            <person name="Schiff S.L."/>
            <person name="Watanabe T."/>
            <person name="Fukui M."/>
            <person name="Hanada S."/>
            <person name="Tank M."/>
            <person name="Neufeld J.D."/>
        </authorList>
    </citation>
    <scope>NUCLEOTIDE SEQUENCE</scope>
    <source>
        <strain evidence="6">L227-S17</strain>
    </source>
</reference>
<sequence>MTIKLATTNDLDFAPFFFPIEAGWAIPPADLVEMVPGTAEDCMMRLLNGDVDVAPVDPALYALYQNELRILSALLYGSDMNSNNLFLLSKKRLDSFEKPRVAVSVRNHTGEILLKVLARPYYGFEPEFKPVASDLDALNLFSSPEVDMCVVGREVGMRAAGPANERGYFVEDMSKAWWLLIGQPLPSALFVVRRAFVEKEPDADKQVRQLTQFLRSSLQKSREFLSTVVEIEEKRTGLPAEGLTKHYSSQKYEYNAAFLNGLQEFYKRALRLRLISPVENFNFFPTIAQVAPAPESPPRRTVSEDKVKGNDSKKNDRSARSRAEERGITIIEGGKKPEKPDSKTD</sequence>
<evidence type="ECO:0008006" key="9">
    <source>
        <dbReference type="Google" id="ProtNLM"/>
    </source>
</evidence>
<evidence type="ECO:0000256" key="4">
    <source>
        <dbReference type="SAM" id="MobiDB-lite"/>
    </source>
</evidence>
<dbReference type="EMBL" id="CP128400">
    <property type="protein sequence ID" value="WJW68416.1"/>
    <property type="molecule type" value="Genomic_DNA"/>
</dbReference>
<dbReference type="Proteomes" id="UP001431572">
    <property type="component" value="Chromosome 2"/>
</dbReference>
<dbReference type="Gene3D" id="3.40.190.10">
    <property type="entry name" value="Periplasmic binding protein-like II"/>
    <property type="match status" value="2"/>
</dbReference>
<name>A0A8T7M904_9CHLR</name>
<keyword evidence="8" id="KW-1185">Reference proteome</keyword>
<dbReference type="RefSeq" id="WP_341470320.1">
    <property type="nucleotide sequence ID" value="NZ_CP128400.1"/>
</dbReference>
<proteinExistence type="predicted"/>
<evidence type="ECO:0000256" key="2">
    <source>
        <dbReference type="ARBA" id="ARBA00022428"/>
    </source>
</evidence>
<evidence type="ECO:0000256" key="3">
    <source>
        <dbReference type="ARBA" id="ARBA00023239"/>
    </source>
</evidence>
<feature type="region of interest" description="Disordered" evidence="4">
    <location>
        <begin position="292"/>
        <end position="345"/>
    </location>
</feature>
<accession>A0A8T7M904</accession>
<dbReference type="InterPro" id="IPR030868">
    <property type="entry name" value="MqnA"/>
</dbReference>
<evidence type="ECO:0000313" key="5">
    <source>
        <dbReference type="EMBL" id="NWJ48483.1"/>
    </source>
</evidence>
<dbReference type="PANTHER" id="PTHR37690:SF1">
    <property type="entry name" value="CHORISMATE DEHYDRATASE"/>
    <property type="match status" value="1"/>
</dbReference>
<gene>
    <name evidence="5" type="ORF">HXX08_21715</name>
    <name evidence="6" type="ORF">OZ401_004027</name>
</gene>
<keyword evidence="3" id="KW-0456">Lyase</keyword>
<evidence type="ECO:0000313" key="8">
    <source>
        <dbReference type="Proteomes" id="UP001431572"/>
    </source>
</evidence>
<protein>
    <recommendedName>
        <fullName evidence="9">Chorismate dehydratase</fullName>
    </recommendedName>
</protein>
<dbReference type="EMBL" id="JACATZ010000003">
    <property type="protein sequence ID" value="NWJ48483.1"/>
    <property type="molecule type" value="Genomic_DNA"/>
</dbReference>
<feature type="compositionally biased region" description="Basic and acidic residues" evidence="4">
    <location>
        <begin position="297"/>
        <end position="345"/>
    </location>
</feature>
<dbReference type="PANTHER" id="PTHR37690">
    <property type="entry name" value="CHORISMATE DEHYDRATASE"/>
    <property type="match status" value="1"/>
</dbReference>
<reference evidence="5 7" key="1">
    <citation type="submission" date="2020-06" db="EMBL/GenBank/DDBJ databases">
        <title>Anoxygenic phototrophic Chloroflexota member uses a Type I reaction center.</title>
        <authorList>
            <person name="Tsuji J.M."/>
            <person name="Shaw N.A."/>
            <person name="Nagashima S."/>
            <person name="Venkiteswaran J."/>
            <person name="Schiff S.L."/>
            <person name="Hanada S."/>
            <person name="Tank M."/>
            <person name="Neufeld J.D."/>
        </authorList>
    </citation>
    <scope>NUCLEOTIDE SEQUENCE [LARGE SCALE GENOMIC DNA]</scope>
    <source>
        <strain evidence="5">L227-S17</strain>
    </source>
</reference>
<dbReference type="Pfam" id="PF02621">
    <property type="entry name" value="VitK2_biosynth"/>
    <property type="match status" value="1"/>
</dbReference>
<evidence type="ECO:0000256" key="1">
    <source>
        <dbReference type="ARBA" id="ARBA00004863"/>
    </source>
</evidence>
<dbReference type="GO" id="GO:0016829">
    <property type="term" value="F:lyase activity"/>
    <property type="evidence" value="ECO:0007669"/>
    <property type="project" value="UniProtKB-KW"/>
</dbReference>
<dbReference type="GO" id="GO:0009234">
    <property type="term" value="P:menaquinone biosynthetic process"/>
    <property type="evidence" value="ECO:0007669"/>
    <property type="project" value="UniProtKB-KW"/>
</dbReference>
<dbReference type="Proteomes" id="UP000521676">
    <property type="component" value="Unassembled WGS sequence"/>
</dbReference>